<keyword evidence="1" id="KW-0175">Coiled coil</keyword>
<proteinExistence type="predicted"/>
<dbReference type="AlphaFoldDB" id="A0A177CE87"/>
<dbReference type="OrthoDB" id="10612877at2759"/>
<dbReference type="Proteomes" id="UP000077069">
    <property type="component" value="Unassembled WGS sequence"/>
</dbReference>
<protein>
    <submittedName>
        <fullName evidence="3">Uncharacterized protein</fullName>
    </submittedName>
</protein>
<feature type="region of interest" description="Disordered" evidence="2">
    <location>
        <begin position="521"/>
        <end position="541"/>
    </location>
</feature>
<dbReference type="InParanoid" id="A0A177CE87"/>
<feature type="compositionally biased region" description="Basic and acidic residues" evidence="2">
    <location>
        <begin position="332"/>
        <end position="364"/>
    </location>
</feature>
<gene>
    <name evidence="3" type="ORF">CC84DRAFT_1165426</name>
</gene>
<reference evidence="3 4" key="1">
    <citation type="submission" date="2016-05" db="EMBL/GenBank/DDBJ databases">
        <title>Comparative analysis of secretome profiles of manganese(II)-oxidizing ascomycete fungi.</title>
        <authorList>
            <consortium name="DOE Joint Genome Institute"/>
            <person name="Zeiner C.A."/>
            <person name="Purvine S.O."/>
            <person name="Zink E.M."/>
            <person name="Wu S."/>
            <person name="Pasa-Tolic L."/>
            <person name="Chaput D.L."/>
            <person name="Haridas S."/>
            <person name="Grigoriev I.V."/>
            <person name="Santelli C.M."/>
            <person name="Hansel C.M."/>
        </authorList>
    </citation>
    <scope>NUCLEOTIDE SEQUENCE [LARGE SCALE GENOMIC DNA]</scope>
    <source>
        <strain evidence="3 4">AP3s5-JAC2a</strain>
    </source>
</reference>
<organism evidence="3 4">
    <name type="scientific">Paraphaeosphaeria sporulosa</name>
    <dbReference type="NCBI Taxonomy" id="1460663"/>
    <lineage>
        <taxon>Eukaryota</taxon>
        <taxon>Fungi</taxon>
        <taxon>Dikarya</taxon>
        <taxon>Ascomycota</taxon>
        <taxon>Pezizomycotina</taxon>
        <taxon>Dothideomycetes</taxon>
        <taxon>Pleosporomycetidae</taxon>
        <taxon>Pleosporales</taxon>
        <taxon>Massarineae</taxon>
        <taxon>Didymosphaeriaceae</taxon>
        <taxon>Paraphaeosphaeria</taxon>
    </lineage>
</organism>
<dbReference type="RefSeq" id="XP_018035463.1">
    <property type="nucleotide sequence ID" value="XM_018178711.1"/>
</dbReference>
<feature type="compositionally biased region" description="Polar residues" evidence="2">
    <location>
        <begin position="523"/>
        <end position="534"/>
    </location>
</feature>
<feature type="region of interest" description="Disordered" evidence="2">
    <location>
        <begin position="655"/>
        <end position="695"/>
    </location>
</feature>
<keyword evidence="4" id="KW-1185">Reference proteome</keyword>
<dbReference type="GeneID" id="28762197"/>
<evidence type="ECO:0000256" key="2">
    <source>
        <dbReference type="SAM" id="MobiDB-lite"/>
    </source>
</evidence>
<feature type="compositionally biased region" description="Polar residues" evidence="2">
    <location>
        <begin position="30"/>
        <end position="42"/>
    </location>
</feature>
<feature type="coiled-coil region" evidence="1">
    <location>
        <begin position="98"/>
        <end position="131"/>
    </location>
</feature>
<name>A0A177CE87_9PLEO</name>
<feature type="compositionally biased region" description="Basic and acidic residues" evidence="2">
    <location>
        <begin position="16"/>
        <end position="29"/>
    </location>
</feature>
<feature type="region of interest" description="Disordered" evidence="2">
    <location>
        <begin position="326"/>
        <end position="368"/>
    </location>
</feature>
<evidence type="ECO:0000256" key="1">
    <source>
        <dbReference type="SAM" id="Coils"/>
    </source>
</evidence>
<dbReference type="EMBL" id="KV441553">
    <property type="protein sequence ID" value="OAG05098.1"/>
    <property type="molecule type" value="Genomic_DNA"/>
</dbReference>
<accession>A0A177CE87</accession>
<evidence type="ECO:0000313" key="4">
    <source>
        <dbReference type="Proteomes" id="UP000077069"/>
    </source>
</evidence>
<sequence length="717" mass="79524">MASSEGEPTPGISGSDIRDEPISESETKISSEVIASNEQAATEDTAECERSTTTAAADTAGIFSKLSQFHDPAVPLAAGFVDGPRLTKEWPTRAEEYNELHKISKESLEKEAEREKKLEEATEAARKFQKEACDIREEFEAFKVTMEESNRTTLAKDRIFAQLDNASLRLAATSILFGEIALDTIPPSVQVVSAKGEVTVLEDGEIRRAVVQKGVEKAKDLLGEVAADLLMLAAPLAGGYRNPFDIPPEAVEAARKKEGGLSVENLKTAYIELTTANGPEERETIDVEGMLADDSGVQEIVRPRMNSPARSGNLRTAFVKKESTPVSGISVESDRAKKAPRAKREIKNEEDAKTRSSNAMEERDKKRRRAISTVIVEPTPQRIRLTVKKPTTAMLWWKHGHVVPEHADTALEKHQGESAMRCKTEHGTGWVTYGSKAEGSKQVNCPECNKKMTEPAPFYLPPNRIVYQLRLGWGIDERGNVLNEHGVTIDFPFNNITNYVDEGKNAVDGWKEGSTYMKIPVQEQPSGGKKNTSLGPKASEKVSSADSVMPNFFPGTRRSVTGVRGFKGYADNIVNVADFHVKRFKKRAPKFEEEIGGAGVLQVLLQGLLKEVQKNTSGLFDICKDWFIERDIREWNDDQSITKLQQDLGLRVRPKKRKAKEMKAEDDDTGFLGYQPRKNRKQSYGGEDDTEIDNGLNEYSFGGYIGYDEMPPDQYGL</sequence>
<evidence type="ECO:0000313" key="3">
    <source>
        <dbReference type="EMBL" id="OAG05098.1"/>
    </source>
</evidence>
<feature type="region of interest" description="Disordered" evidence="2">
    <location>
        <begin position="1"/>
        <end position="54"/>
    </location>
</feature>